<keyword evidence="7" id="KW-0456">Lyase</keyword>
<feature type="domain" description="HpcH/HpaI aldolase/citrate lyase" evidence="6">
    <location>
        <begin position="23"/>
        <end position="223"/>
    </location>
</feature>
<dbReference type="Proteomes" id="UP000657574">
    <property type="component" value="Unassembled WGS sequence"/>
</dbReference>
<proteinExistence type="predicted"/>
<reference evidence="7" key="1">
    <citation type="journal article" date="2014" name="Int. J. Syst. Evol. Microbiol.">
        <title>Complete genome sequence of Corynebacterium casei LMG S-19264T (=DSM 44701T), isolated from a smear-ripened cheese.</title>
        <authorList>
            <consortium name="US DOE Joint Genome Institute (JGI-PGF)"/>
            <person name="Walter F."/>
            <person name="Albersmeier A."/>
            <person name="Kalinowski J."/>
            <person name="Ruckert C."/>
        </authorList>
    </citation>
    <scope>NUCLEOTIDE SEQUENCE</scope>
    <source>
        <strain evidence="7">JCM 3086</strain>
    </source>
</reference>
<gene>
    <name evidence="7" type="ORF">GCM10010121_090410</name>
</gene>
<dbReference type="InterPro" id="IPR015813">
    <property type="entry name" value="Pyrv/PenolPyrv_kinase-like_dom"/>
</dbReference>
<feature type="binding site" evidence="4">
    <location>
        <position position="130"/>
    </location>
    <ligand>
        <name>substrate</name>
    </ligand>
</feature>
<evidence type="ECO:0000313" key="7">
    <source>
        <dbReference type="EMBL" id="GGJ65674.1"/>
    </source>
</evidence>
<evidence type="ECO:0000256" key="5">
    <source>
        <dbReference type="PIRSR" id="PIRSR015582-2"/>
    </source>
</evidence>
<feature type="binding site" evidence="5">
    <location>
        <position position="130"/>
    </location>
    <ligand>
        <name>Mg(2+)</name>
        <dbReference type="ChEBI" id="CHEBI:18420"/>
    </ligand>
</feature>
<dbReference type="InterPro" id="IPR005000">
    <property type="entry name" value="Aldolase/citrate-lyase_domain"/>
</dbReference>
<dbReference type="EMBL" id="BMQA01000087">
    <property type="protein sequence ID" value="GGJ65674.1"/>
    <property type="molecule type" value="Genomic_DNA"/>
</dbReference>
<dbReference type="InterPro" id="IPR011206">
    <property type="entry name" value="Citrate_lyase_beta/mcl1/mcl2"/>
</dbReference>
<dbReference type="Gene3D" id="3.20.20.60">
    <property type="entry name" value="Phosphoenolpyruvate-binding domains"/>
    <property type="match status" value="1"/>
</dbReference>
<dbReference type="SUPFAM" id="SSF51621">
    <property type="entry name" value="Phosphoenolpyruvate/pyruvate domain"/>
    <property type="match status" value="1"/>
</dbReference>
<dbReference type="PIRSF" id="PIRSF015582">
    <property type="entry name" value="Cit_lyase_B"/>
    <property type="match status" value="1"/>
</dbReference>
<evidence type="ECO:0000256" key="2">
    <source>
        <dbReference type="ARBA" id="ARBA00022723"/>
    </source>
</evidence>
<organism evidence="7 8">
    <name type="scientific">Streptomyces brasiliensis</name>
    <dbReference type="NCBI Taxonomy" id="1954"/>
    <lineage>
        <taxon>Bacteria</taxon>
        <taxon>Bacillati</taxon>
        <taxon>Actinomycetota</taxon>
        <taxon>Actinomycetes</taxon>
        <taxon>Kitasatosporales</taxon>
        <taxon>Streptomycetaceae</taxon>
        <taxon>Streptomyces</taxon>
    </lineage>
</organism>
<feature type="binding site" evidence="4">
    <location>
        <position position="78"/>
    </location>
    <ligand>
        <name>substrate</name>
    </ligand>
</feature>
<evidence type="ECO:0000256" key="3">
    <source>
        <dbReference type="ARBA" id="ARBA00022842"/>
    </source>
</evidence>
<evidence type="ECO:0000313" key="8">
    <source>
        <dbReference type="Proteomes" id="UP000657574"/>
    </source>
</evidence>
<evidence type="ECO:0000256" key="1">
    <source>
        <dbReference type="ARBA" id="ARBA00001946"/>
    </source>
</evidence>
<reference evidence="7" key="2">
    <citation type="submission" date="2020-09" db="EMBL/GenBank/DDBJ databases">
        <authorList>
            <person name="Sun Q."/>
            <person name="Ohkuma M."/>
        </authorList>
    </citation>
    <scope>NUCLEOTIDE SEQUENCE</scope>
    <source>
        <strain evidence="7">JCM 3086</strain>
    </source>
</reference>
<protein>
    <submittedName>
        <fullName evidence="7">Citryl-CoA lyase</fullName>
    </submittedName>
</protein>
<sequence>MRPDLQPHLPAPNVQVLRSAMTFLFVPGDRPERFAKAATAGADLGVLDLEDAVADKDKAAARTSIANWLESGGRGVVRVNGRESSHHDDDVAALVGLPGLAGVMLAKAESPEAADAVSLRTGVPVIALIETARGVAGAEDIATSRSVARLAFGHLDYAQDLGAEPTQPAMLHARAILVQASRLAGLPGPVDGVTTHLDNTDVLAADVRHAKELGMSGKLLIHPKQIAPTQAGFKPDARSVAWARKVVAAGRSGQAVRVDGQMVDAPVVARAEAILARFEQPGADQ</sequence>
<name>A0A917P7T6_9ACTN</name>
<feature type="binding site" evidence="5">
    <location>
        <position position="156"/>
    </location>
    <ligand>
        <name>Mg(2+)</name>
        <dbReference type="ChEBI" id="CHEBI:18420"/>
    </ligand>
</feature>
<accession>A0A917P7T6</accession>
<keyword evidence="8" id="KW-1185">Reference proteome</keyword>
<dbReference type="PANTHER" id="PTHR32308:SF10">
    <property type="entry name" value="CITRATE LYASE SUBUNIT BETA"/>
    <property type="match status" value="1"/>
</dbReference>
<dbReference type="AlphaFoldDB" id="A0A917P7T6"/>
<comment type="caution">
    <text evidence="7">The sequence shown here is derived from an EMBL/GenBank/DDBJ whole genome shotgun (WGS) entry which is preliminary data.</text>
</comment>
<dbReference type="GO" id="GO:0016829">
    <property type="term" value="F:lyase activity"/>
    <property type="evidence" value="ECO:0007669"/>
    <property type="project" value="UniProtKB-KW"/>
</dbReference>
<comment type="cofactor">
    <cofactor evidence="1">
        <name>Mg(2+)</name>
        <dbReference type="ChEBI" id="CHEBI:18420"/>
    </cofactor>
</comment>
<dbReference type="GO" id="GO:0000287">
    <property type="term" value="F:magnesium ion binding"/>
    <property type="evidence" value="ECO:0007669"/>
    <property type="project" value="TreeGrafter"/>
</dbReference>
<evidence type="ECO:0000256" key="4">
    <source>
        <dbReference type="PIRSR" id="PIRSR015582-1"/>
    </source>
</evidence>
<evidence type="ECO:0000259" key="6">
    <source>
        <dbReference type="Pfam" id="PF03328"/>
    </source>
</evidence>
<keyword evidence="2 5" id="KW-0479">Metal-binding</keyword>
<dbReference type="GO" id="GO:0006107">
    <property type="term" value="P:oxaloacetate metabolic process"/>
    <property type="evidence" value="ECO:0007669"/>
    <property type="project" value="TreeGrafter"/>
</dbReference>
<dbReference type="PANTHER" id="PTHR32308">
    <property type="entry name" value="LYASE BETA SUBUNIT, PUTATIVE (AFU_ORTHOLOGUE AFUA_4G13030)-RELATED"/>
    <property type="match status" value="1"/>
</dbReference>
<dbReference type="Pfam" id="PF03328">
    <property type="entry name" value="HpcH_HpaI"/>
    <property type="match status" value="1"/>
</dbReference>
<keyword evidence="3 5" id="KW-0460">Magnesium</keyword>
<dbReference type="InterPro" id="IPR040442">
    <property type="entry name" value="Pyrv_kinase-like_dom_sf"/>
</dbReference>